<dbReference type="PANTHER" id="PTHR31037:SF1">
    <property type="entry name" value="RELT-LIKE PROTEIN 1"/>
    <property type="match status" value="1"/>
</dbReference>
<feature type="chain" id="PRO_5021242625" evidence="2">
    <location>
        <begin position="16"/>
        <end position="158"/>
    </location>
</feature>
<dbReference type="AlphaFoldDB" id="A0A4W5L671"/>
<dbReference type="GeneTree" id="ENSGT00940000159709"/>
<keyword evidence="2" id="KW-0732">Signal</keyword>
<protein>
    <submittedName>
        <fullName evidence="3">RELT like 1</fullName>
    </submittedName>
</protein>
<evidence type="ECO:0000313" key="3">
    <source>
        <dbReference type="Ensembl" id="ENSHHUP00000020954.1"/>
    </source>
</evidence>
<keyword evidence="4" id="KW-1185">Reference proteome</keyword>
<reference evidence="4" key="1">
    <citation type="submission" date="2018-06" db="EMBL/GenBank/DDBJ databases">
        <title>Genome assembly of Danube salmon.</title>
        <authorList>
            <person name="Macqueen D.J."/>
            <person name="Gundappa M.K."/>
        </authorList>
    </citation>
    <scope>NUCLEOTIDE SEQUENCE [LARGE SCALE GENOMIC DNA]</scope>
</reference>
<dbReference type="GO" id="GO:0005886">
    <property type="term" value="C:plasma membrane"/>
    <property type="evidence" value="ECO:0007669"/>
    <property type="project" value="TreeGrafter"/>
</dbReference>
<dbReference type="Proteomes" id="UP000314982">
    <property type="component" value="Unassembled WGS sequence"/>
</dbReference>
<dbReference type="PANTHER" id="PTHR31037">
    <property type="entry name" value="RELT-LIKE PROTEIN 1-RELATED"/>
    <property type="match status" value="1"/>
</dbReference>
<feature type="region of interest" description="Disordered" evidence="1">
    <location>
        <begin position="115"/>
        <end position="158"/>
    </location>
</feature>
<dbReference type="Ensembl" id="ENSHHUT00000021743.1">
    <property type="protein sequence ID" value="ENSHHUP00000020954.1"/>
    <property type="gene ID" value="ENSHHUG00000013146.1"/>
</dbReference>
<dbReference type="STRING" id="62062.ENSHHUP00000020954"/>
<feature type="compositionally biased region" description="Polar residues" evidence="1">
    <location>
        <begin position="121"/>
        <end position="132"/>
    </location>
</feature>
<feature type="signal peptide" evidence="2">
    <location>
        <begin position="1"/>
        <end position="15"/>
    </location>
</feature>
<reference evidence="3" key="2">
    <citation type="submission" date="2025-08" db="UniProtKB">
        <authorList>
            <consortium name="Ensembl"/>
        </authorList>
    </citation>
    <scope>IDENTIFICATION</scope>
</reference>
<dbReference type="GO" id="GO:1900745">
    <property type="term" value="P:positive regulation of p38MAPK cascade"/>
    <property type="evidence" value="ECO:0007669"/>
    <property type="project" value="InterPro"/>
</dbReference>
<evidence type="ECO:0000256" key="2">
    <source>
        <dbReference type="SAM" id="SignalP"/>
    </source>
</evidence>
<proteinExistence type="predicted"/>
<accession>A0A4W5L671</accession>
<name>A0A4W5L671_9TELE</name>
<evidence type="ECO:0000256" key="1">
    <source>
        <dbReference type="SAM" id="MobiDB-lite"/>
    </source>
</evidence>
<evidence type="ECO:0000313" key="4">
    <source>
        <dbReference type="Proteomes" id="UP000314982"/>
    </source>
</evidence>
<dbReference type="InterPro" id="IPR042315">
    <property type="entry name" value="RELL1"/>
</dbReference>
<reference evidence="3" key="3">
    <citation type="submission" date="2025-09" db="UniProtKB">
        <authorList>
            <consortium name="Ensembl"/>
        </authorList>
    </citation>
    <scope>IDENTIFICATION</scope>
</reference>
<feature type="compositionally biased region" description="Basic and acidic residues" evidence="1">
    <location>
        <begin position="133"/>
        <end position="158"/>
    </location>
</feature>
<organism evidence="3 4">
    <name type="scientific">Hucho hucho</name>
    <name type="common">huchen</name>
    <dbReference type="NCBI Taxonomy" id="62062"/>
    <lineage>
        <taxon>Eukaryota</taxon>
        <taxon>Metazoa</taxon>
        <taxon>Chordata</taxon>
        <taxon>Craniata</taxon>
        <taxon>Vertebrata</taxon>
        <taxon>Euteleostomi</taxon>
        <taxon>Actinopterygii</taxon>
        <taxon>Neopterygii</taxon>
        <taxon>Teleostei</taxon>
        <taxon>Protacanthopterygii</taxon>
        <taxon>Salmoniformes</taxon>
        <taxon>Salmonidae</taxon>
        <taxon>Salmoninae</taxon>
        <taxon>Hucho</taxon>
    </lineage>
</organism>
<sequence>MCSLSLASVSPVCWCFFLFLPSPPLTPTSPTFPVTPLSPRVPVGLGRHTCNHLHTIGGMGGLKSVCNRCNQKKWPLLRHVSAKRTADRRSHGEVTVLAVGRFRVTKCDKERPVRERRTLLVTDSNGSMPTSPTEKEPFESRTIFESHQEQKGEGVDPK</sequence>